<evidence type="ECO:0000313" key="4">
    <source>
        <dbReference type="Proteomes" id="UP001596036"/>
    </source>
</evidence>
<dbReference type="Gene3D" id="2.60.40.3340">
    <property type="entry name" value="Domain of unknown function DUF4426"/>
    <property type="match status" value="1"/>
</dbReference>
<feature type="domain" description="DUF4426" evidence="2">
    <location>
        <begin position="36"/>
        <end position="161"/>
    </location>
</feature>
<reference evidence="4" key="1">
    <citation type="journal article" date="2019" name="Int. J. Syst. Evol. Microbiol.">
        <title>The Global Catalogue of Microorganisms (GCM) 10K type strain sequencing project: providing services to taxonomists for standard genome sequencing and annotation.</title>
        <authorList>
            <consortium name="The Broad Institute Genomics Platform"/>
            <consortium name="The Broad Institute Genome Sequencing Center for Infectious Disease"/>
            <person name="Wu L."/>
            <person name="Ma J."/>
        </authorList>
    </citation>
    <scope>NUCLEOTIDE SEQUENCE [LARGE SCALE GENOMIC DNA]</scope>
    <source>
        <strain evidence="4">KACC 11407</strain>
    </source>
</reference>
<dbReference type="PROSITE" id="PS51257">
    <property type="entry name" value="PROKAR_LIPOPROTEIN"/>
    <property type="match status" value="1"/>
</dbReference>
<dbReference type="RefSeq" id="WP_386753959.1">
    <property type="nucleotide sequence ID" value="NZ_JBHSNM010000001.1"/>
</dbReference>
<evidence type="ECO:0000313" key="3">
    <source>
        <dbReference type="EMBL" id="MFC5569730.1"/>
    </source>
</evidence>
<dbReference type="Proteomes" id="UP001596036">
    <property type="component" value="Unassembled WGS sequence"/>
</dbReference>
<gene>
    <name evidence="3" type="ORF">ACFPN1_06610</name>
</gene>
<keyword evidence="1" id="KW-0732">Signal</keyword>
<proteinExistence type="predicted"/>
<keyword evidence="4" id="KW-1185">Reference proteome</keyword>
<evidence type="ECO:0000256" key="1">
    <source>
        <dbReference type="SAM" id="SignalP"/>
    </source>
</evidence>
<organism evidence="3 4">
    <name type="scientific">Lysobacter yangpyeongensis</name>
    <dbReference type="NCBI Taxonomy" id="346182"/>
    <lineage>
        <taxon>Bacteria</taxon>
        <taxon>Pseudomonadati</taxon>
        <taxon>Pseudomonadota</taxon>
        <taxon>Gammaproteobacteria</taxon>
        <taxon>Lysobacterales</taxon>
        <taxon>Lysobacteraceae</taxon>
        <taxon>Lysobacter</taxon>
    </lineage>
</organism>
<dbReference type="InterPro" id="IPR025218">
    <property type="entry name" value="DUF4426"/>
</dbReference>
<feature type="signal peptide" evidence="1">
    <location>
        <begin position="1"/>
        <end position="22"/>
    </location>
</feature>
<sequence length="162" mass="16921">MRRLAFVLLLALALSACGGGNAPRPATAAPEEAVARSGDLTIRATAVPTSTLAAAVADRYGIARGDRTVLLLVGVRRGEAGQEVAVPAKITATATNLSGQRQAIALRELRSGDPTSGSGAELLDYIGTLDTDLPDTLRFELMVVPEGGTATPLQFSREFYRQ</sequence>
<evidence type="ECO:0000259" key="2">
    <source>
        <dbReference type="Pfam" id="PF14467"/>
    </source>
</evidence>
<protein>
    <submittedName>
        <fullName evidence="3">DUF4426 domain-containing protein</fullName>
    </submittedName>
</protein>
<dbReference type="EMBL" id="JBHSNM010000001">
    <property type="protein sequence ID" value="MFC5569730.1"/>
    <property type="molecule type" value="Genomic_DNA"/>
</dbReference>
<name>A0ABW0SL95_9GAMM</name>
<feature type="chain" id="PRO_5046635460" evidence="1">
    <location>
        <begin position="23"/>
        <end position="162"/>
    </location>
</feature>
<dbReference type="Pfam" id="PF14467">
    <property type="entry name" value="DUF4426"/>
    <property type="match status" value="1"/>
</dbReference>
<accession>A0ABW0SL95</accession>
<comment type="caution">
    <text evidence="3">The sequence shown here is derived from an EMBL/GenBank/DDBJ whole genome shotgun (WGS) entry which is preliminary data.</text>
</comment>